<dbReference type="OrthoDB" id="3193075at2"/>
<feature type="transmembrane region" description="Helical" evidence="1">
    <location>
        <begin position="92"/>
        <end position="118"/>
    </location>
</feature>
<evidence type="ECO:0000313" key="2">
    <source>
        <dbReference type="EMBL" id="EIC01742.1"/>
    </source>
</evidence>
<evidence type="ECO:0008006" key="4">
    <source>
        <dbReference type="Google" id="ProtNLM"/>
    </source>
</evidence>
<dbReference type="EMBL" id="AGRW01000047">
    <property type="protein sequence ID" value="EIC01742.1"/>
    <property type="molecule type" value="Genomic_DNA"/>
</dbReference>
<dbReference type="PATRIC" id="fig|907348.3.peg.1600"/>
<accession>H7EL17</accession>
<feature type="transmembrane region" description="Helical" evidence="1">
    <location>
        <begin position="59"/>
        <end position="80"/>
    </location>
</feature>
<keyword evidence="1" id="KW-0812">Transmembrane</keyword>
<keyword evidence="1" id="KW-0472">Membrane</keyword>
<organism evidence="2 3">
    <name type="scientific">Treponema saccharophilum DSM 2985</name>
    <dbReference type="NCBI Taxonomy" id="907348"/>
    <lineage>
        <taxon>Bacteria</taxon>
        <taxon>Pseudomonadati</taxon>
        <taxon>Spirochaetota</taxon>
        <taxon>Spirochaetia</taxon>
        <taxon>Spirochaetales</taxon>
        <taxon>Treponemataceae</taxon>
        <taxon>Treponema</taxon>
    </lineage>
</organism>
<protein>
    <recommendedName>
        <fullName evidence="4">HPP family protein</fullName>
    </recommendedName>
</protein>
<evidence type="ECO:0000313" key="3">
    <source>
        <dbReference type="Proteomes" id="UP000003571"/>
    </source>
</evidence>
<gene>
    <name evidence="2" type="ORF">TresaDRAFT_1031</name>
</gene>
<feature type="transmembrane region" description="Helical" evidence="1">
    <location>
        <begin position="124"/>
        <end position="144"/>
    </location>
</feature>
<keyword evidence="3" id="KW-1185">Reference proteome</keyword>
<feature type="transmembrane region" description="Helical" evidence="1">
    <location>
        <begin position="284"/>
        <end position="304"/>
    </location>
</feature>
<evidence type="ECO:0000256" key="1">
    <source>
        <dbReference type="SAM" id="Phobius"/>
    </source>
</evidence>
<dbReference type="RefSeq" id="WP_002704496.1">
    <property type="nucleotide sequence ID" value="NZ_AGRW01000047.1"/>
</dbReference>
<dbReference type="STRING" id="907348.TresaDRAFT_1031"/>
<dbReference type="AlphaFoldDB" id="H7EL17"/>
<dbReference type="Proteomes" id="UP000003571">
    <property type="component" value="Unassembled WGS sequence"/>
</dbReference>
<dbReference type="eggNOG" id="ENOG502Z95J">
    <property type="taxonomic scope" value="Bacteria"/>
</dbReference>
<feature type="transmembrane region" description="Helical" evidence="1">
    <location>
        <begin position="215"/>
        <end position="235"/>
    </location>
</feature>
<comment type="caution">
    <text evidence="2">The sequence shown here is derived from an EMBL/GenBank/DDBJ whole genome shotgun (WGS) entry which is preliminary data.</text>
</comment>
<feature type="transmembrane region" description="Helical" evidence="1">
    <location>
        <begin position="12"/>
        <end position="30"/>
    </location>
</feature>
<name>H7EL17_9SPIR</name>
<keyword evidence="1" id="KW-1133">Transmembrane helix</keyword>
<reference evidence="2 3" key="1">
    <citation type="submission" date="2011-09" db="EMBL/GenBank/DDBJ databases">
        <title>The draft genome of Treponema saccharophilum DSM 2985.</title>
        <authorList>
            <consortium name="US DOE Joint Genome Institute (JGI-PGF)"/>
            <person name="Lucas S."/>
            <person name="Copeland A."/>
            <person name="Lapidus A."/>
            <person name="Glavina del Rio T."/>
            <person name="Dalin E."/>
            <person name="Tice H."/>
            <person name="Bruce D."/>
            <person name="Goodwin L."/>
            <person name="Pitluck S."/>
            <person name="Peters L."/>
            <person name="Kyrpides N."/>
            <person name="Mavromatis K."/>
            <person name="Ivanova N."/>
            <person name="Markowitz V."/>
            <person name="Cheng J.-F."/>
            <person name="Hugenholtz P."/>
            <person name="Woyke T."/>
            <person name="Wu D."/>
            <person name="Gronow S."/>
            <person name="Wellnitz S."/>
            <person name="Brambilla E."/>
            <person name="Klenk H.-P."/>
            <person name="Eisen J.A."/>
        </authorList>
    </citation>
    <scope>NUCLEOTIDE SEQUENCE [LARGE SCALE GENOMIC DNA]</scope>
    <source>
        <strain evidence="2 3">DSM 2985</strain>
    </source>
</reference>
<sequence>METLFGRRVLRASAFMMAVVVLMVGVAEFFCEREIIFPEVAALCAGCFLSPRLVWTTGYVRMVLCVSLCAVLGVLIVRFVPAPVPVQFAAAVLLGQLVLFASRTTFAPLVSAIALPVLIQTRSFVYVAAAFFLTVLVVVLRAVAVRLGIAEAVKGGSVSVPVREFVPVLVFRMAVVCALSAFAIPAGLKFIVAPPLVVAFTELSGRGSRAMSRPFSAVALITLCALSGSLCRLAFCAGLGLPLSSAAFVSSAASIALVRLFGMVFPPAAALCVLALLIPAESVAFFPLQVFAGITVFVLASALWRKMTGGKSAS</sequence>
<feature type="transmembrane region" description="Helical" evidence="1">
    <location>
        <begin position="256"/>
        <end position="278"/>
    </location>
</feature>
<proteinExistence type="predicted"/>